<evidence type="ECO:0000313" key="1">
    <source>
        <dbReference type="EMBL" id="CAG8520240.1"/>
    </source>
</evidence>
<feature type="non-terminal residue" evidence="1">
    <location>
        <position position="158"/>
    </location>
</feature>
<dbReference type="EMBL" id="CAJVQC010003003">
    <property type="protein sequence ID" value="CAG8520240.1"/>
    <property type="molecule type" value="Genomic_DNA"/>
</dbReference>
<proteinExistence type="predicted"/>
<protein>
    <submittedName>
        <fullName evidence="1">31670_t:CDS:1</fullName>
    </submittedName>
</protein>
<reference evidence="1" key="1">
    <citation type="submission" date="2021-06" db="EMBL/GenBank/DDBJ databases">
        <authorList>
            <person name="Kallberg Y."/>
            <person name="Tangrot J."/>
            <person name="Rosling A."/>
        </authorList>
    </citation>
    <scope>NUCLEOTIDE SEQUENCE</scope>
    <source>
        <strain evidence="1">MA461A</strain>
    </source>
</reference>
<gene>
    <name evidence="1" type="ORF">RPERSI_LOCUS2665</name>
</gene>
<organism evidence="1 2">
    <name type="scientific">Racocetra persica</name>
    <dbReference type="NCBI Taxonomy" id="160502"/>
    <lineage>
        <taxon>Eukaryota</taxon>
        <taxon>Fungi</taxon>
        <taxon>Fungi incertae sedis</taxon>
        <taxon>Mucoromycota</taxon>
        <taxon>Glomeromycotina</taxon>
        <taxon>Glomeromycetes</taxon>
        <taxon>Diversisporales</taxon>
        <taxon>Gigasporaceae</taxon>
        <taxon>Racocetra</taxon>
    </lineage>
</organism>
<comment type="caution">
    <text evidence="1">The sequence shown here is derived from an EMBL/GenBank/DDBJ whole genome shotgun (WGS) entry which is preliminary data.</text>
</comment>
<accession>A0ACA9LC20</accession>
<keyword evidence="2" id="KW-1185">Reference proteome</keyword>
<name>A0ACA9LC20_9GLOM</name>
<dbReference type="Proteomes" id="UP000789920">
    <property type="component" value="Unassembled WGS sequence"/>
</dbReference>
<sequence length="158" mass="17577">MPYGSVKRTAVLGGADRGEVYLVGGTLQNLTLLYQIDHNETISNESLMLNELINTWNVTDKENRELNILIYRPSAQSWLIPRTRGGPSIRRRSTSTVISQNEKIYIFGGRAEIDTGSPDFILFNDVYIYDTVTLGWNKISASNAPSAQSHSTATLLPN</sequence>
<evidence type="ECO:0000313" key="2">
    <source>
        <dbReference type="Proteomes" id="UP000789920"/>
    </source>
</evidence>